<gene>
    <name evidence="1" type="ORF">UFOVP58_119</name>
</gene>
<protein>
    <submittedName>
        <fullName evidence="1">Uncharacterized protein</fullName>
    </submittedName>
</protein>
<organism evidence="1">
    <name type="scientific">uncultured Caudovirales phage</name>
    <dbReference type="NCBI Taxonomy" id="2100421"/>
    <lineage>
        <taxon>Viruses</taxon>
        <taxon>Duplodnaviria</taxon>
        <taxon>Heunggongvirae</taxon>
        <taxon>Uroviricota</taxon>
        <taxon>Caudoviricetes</taxon>
        <taxon>Peduoviridae</taxon>
        <taxon>Maltschvirus</taxon>
        <taxon>Maltschvirus maltsch</taxon>
    </lineage>
</organism>
<proteinExistence type="predicted"/>
<sequence length="142" mass="14813">MAVTKTFIKVAENEAVIKVAGTAAGATISLATDLLGPNQVVNGATQIVDITGIVWSGAVGGIITITRNSAIIATLQTDNGNFMDFSGQVMPPENNQNTSDIVVTMSVAQGECWIKVRKVNGYVSKIEYGNFGSYDNPAVTGS</sequence>
<accession>A0A6J5KWI0</accession>
<name>A0A6J5KWI0_9CAUD</name>
<dbReference type="EMBL" id="LR796186">
    <property type="protein sequence ID" value="CAB4125357.1"/>
    <property type="molecule type" value="Genomic_DNA"/>
</dbReference>
<evidence type="ECO:0000313" key="1">
    <source>
        <dbReference type="EMBL" id="CAB4125357.1"/>
    </source>
</evidence>
<reference evidence="1" key="1">
    <citation type="submission" date="2020-04" db="EMBL/GenBank/DDBJ databases">
        <authorList>
            <person name="Chiriac C."/>
            <person name="Salcher M."/>
            <person name="Ghai R."/>
            <person name="Kavagutti S V."/>
        </authorList>
    </citation>
    <scope>NUCLEOTIDE SEQUENCE</scope>
</reference>